<feature type="transmembrane region" description="Helical" evidence="1">
    <location>
        <begin position="257"/>
        <end position="276"/>
    </location>
</feature>
<sequence>MRTSKEILLSGLLLVLILPASTAHASEKRVMENVVVEQYETADYVYAAWGDVRVEGEVEGDVSSGFGDIEISGPVGGDVEAGFGDVWIYAPVGGNVDVGHGDVHLEPGATVGDVSLGSGRLYRHPEAAAVGAERVGMASNFDDEESPFEDLFSDVIGWSIGTLVLVAAAVLLAVVAPRPLKAVTRSIEATPGRSLVLGVGSVPAVFVLAVLLGITVVGIPLLFLLVPAYLVLLFFGLLVTAYFLGRKVVLATRCHRSGDAMAAVVGAILVSVASLIPFLGDLVLVVLSLLGAGAAVSALLTRWQRSRIAPRPTYASYEDYLTDRREG</sequence>
<feature type="signal peptide" evidence="2">
    <location>
        <begin position="1"/>
        <end position="25"/>
    </location>
</feature>
<dbReference type="InterPro" id="IPR058486">
    <property type="entry name" value="DUF8173"/>
</dbReference>
<reference evidence="4" key="1">
    <citation type="submission" date="2020-02" db="EMBL/GenBank/DDBJ databases">
        <authorList>
            <person name="Meier V. D."/>
        </authorList>
    </citation>
    <scope>NUCLEOTIDE SEQUENCE</scope>
    <source>
        <strain evidence="4">AVDCRST_MAG28</strain>
    </source>
</reference>
<evidence type="ECO:0000256" key="2">
    <source>
        <dbReference type="SAM" id="SignalP"/>
    </source>
</evidence>
<feature type="transmembrane region" description="Helical" evidence="1">
    <location>
        <begin position="282"/>
        <end position="301"/>
    </location>
</feature>
<evidence type="ECO:0000256" key="1">
    <source>
        <dbReference type="SAM" id="Phobius"/>
    </source>
</evidence>
<evidence type="ECO:0000259" key="3">
    <source>
        <dbReference type="Pfam" id="PF26514"/>
    </source>
</evidence>
<evidence type="ECO:0000313" key="4">
    <source>
        <dbReference type="EMBL" id="CAA9449816.1"/>
    </source>
</evidence>
<dbReference type="AlphaFoldDB" id="A0A6J4QUC7"/>
<accession>A0A6J4QUC7</accession>
<feature type="transmembrane region" description="Helical" evidence="1">
    <location>
        <begin position="155"/>
        <end position="175"/>
    </location>
</feature>
<proteinExistence type="predicted"/>
<dbReference type="EMBL" id="CADCVE010000027">
    <property type="protein sequence ID" value="CAA9449816.1"/>
    <property type="molecule type" value="Genomic_DNA"/>
</dbReference>
<protein>
    <recommendedName>
        <fullName evidence="3">DUF8173 domain-containing protein</fullName>
    </recommendedName>
</protein>
<feature type="domain" description="DUF8173" evidence="3">
    <location>
        <begin position="128"/>
        <end position="300"/>
    </location>
</feature>
<organism evidence="4">
    <name type="scientific">uncultured Rubrobacteraceae bacterium</name>
    <dbReference type="NCBI Taxonomy" id="349277"/>
    <lineage>
        <taxon>Bacteria</taxon>
        <taxon>Bacillati</taxon>
        <taxon>Actinomycetota</taxon>
        <taxon>Rubrobacteria</taxon>
        <taxon>Rubrobacterales</taxon>
        <taxon>Rubrobacteraceae</taxon>
        <taxon>environmental samples</taxon>
    </lineage>
</organism>
<keyword evidence="1" id="KW-0812">Transmembrane</keyword>
<feature type="transmembrane region" description="Helical" evidence="1">
    <location>
        <begin position="222"/>
        <end position="245"/>
    </location>
</feature>
<keyword evidence="1" id="KW-0472">Membrane</keyword>
<dbReference type="Pfam" id="PF26514">
    <property type="entry name" value="DUF8173"/>
    <property type="match status" value="1"/>
</dbReference>
<name>A0A6J4QUC7_9ACTN</name>
<feature type="chain" id="PRO_5026936978" description="DUF8173 domain-containing protein" evidence="2">
    <location>
        <begin position="26"/>
        <end position="327"/>
    </location>
</feature>
<keyword evidence="1" id="KW-1133">Transmembrane helix</keyword>
<feature type="transmembrane region" description="Helical" evidence="1">
    <location>
        <begin position="195"/>
        <end position="216"/>
    </location>
</feature>
<keyword evidence="2" id="KW-0732">Signal</keyword>
<gene>
    <name evidence="4" type="ORF">AVDCRST_MAG28-1314</name>
</gene>